<evidence type="ECO:0000256" key="13">
    <source>
        <dbReference type="SAM" id="SignalP"/>
    </source>
</evidence>
<comment type="subcellular location">
    <subcellularLocation>
        <location evidence="1 11">Cell outer membrane</location>
        <topology evidence="1 11">Multi-pass membrane protein</topology>
    </subcellularLocation>
</comment>
<dbReference type="PANTHER" id="PTHR30069">
    <property type="entry name" value="TONB-DEPENDENT OUTER MEMBRANE RECEPTOR"/>
    <property type="match status" value="1"/>
</dbReference>
<dbReference type="EMBL" id="FOFG01000001">
    <property type="protein sequence ID" value="SEP61523.1"/>
    <property type="molecule type" value="Genomic_DNA"/>
</dbReference>
<protein>
    <submittedName>
        <fullName evidence="16">Hemoglobin/transferrin/lactoferrin receptor protein</fullName>
    </submittedName>
</protein>
<dbReference type="InterPro" id="IPR011276">
    <property type="entry name" value="TonB_haem/Hb_rcpt"/>
</dbReference>
<feature type="domain" description="TonB-dependent receptor plug" evidence="15">
    <location>
        <begin position="68"/>
        <end position="167"/>
    </location>
</feature>
<keyword evidence="9 16" id="KW-0675">Receptor</keyword>
<gene>
    <name evidence="16" type="ORF">SAMN05216548_10196</name>
</gene>
<evidence type="ECO:0000256" key="2">
    <source>
        <dbReference type="ARBA" id="ARBA00009810"/>
    </source>
</evidence>
<evidence type="ECO:0000313" key="16">
    <source>
        <dbReference type="EMBL" id="SEP61523.1"/>
    </source>
</evidence>
<dbReference type="NCBIfam" id="TIGR01786">
    <property type="entry name" value="TonB-hemlactrns"/>
    <property type="match status" value="1"/>
</dbReference>
<dbReference type="InterPro" id="IPR010949">
    <property type="entry name" value="TonB_Hb/transfer/lactofer_rcpt"/>
</dbReference>
<dbReference type="InterPro" id="IPR036942">
    <property type="entry name" value="Beta-barrel_TonB_sf"/>
</dbReference>
<dbReference type="NCBIfam" id="TIGR01785">
    <property type="entry name" value="TonB-hemin"/>
    <property type="match status" value="1"/>
</dbReference>
<evidence type="ECO:0000256" key="6">
    <source>
        <dbReference type="ARBA" id="ARBA00022729"/>
    </source>
</evidence>
<proteinExistence type="inferred from homology"/>
<evidence type="ECO:0000259" key="15">
    <source>
        <dbReference type="Pfam" id="PF07715"/>
    </source>
</evidence>
<reference evidence="16 17" key="1">
    <citation type="submission" date="2016-10" db="EMBL/GenBank/DDBJ databases">
        <authorList>
            <person name="de Groot N.N."/>
        </authorList>
    </citation>
    <scope>NUCLEOTIDE SEQUENCE [LARGE SCALE GENOMIC DNA]</scope>
    <source>
        <strain evidence="16 17">A52C2</strain>
    </source>
</reference>
<dbReference type="GO" id="GO:0015232">
    <property type="term" value="F:heme transmembrane transporter activity"/>
    <property type="evidence" value="ECO:0007669"/>
    <property type="project" value="InterPro"/>
</dbReference>
<name>A0A1H8ZAX0_9HYPH</name>
<evidence type="ECO:0000256" key="10">
    <source>
        <dbReference type="ARBA" id="ARBA00023237"/>
    </source>
</evidence>
<evidence type="ECO:0000256" key="12">
    <source>
        <dbReference type="RuleBase" id="RU003357"/>
    </source>
</evidence>
<evidence type="ECO:0000256" key="9">
    <source>
        <dbReference type="ARBA" id="ARBA00023170"/>
    </source>
</evidence>
<dbReference type="Gene3D" id="2.40.170.20">
    <property type="entry name" value="TonB-dependent receptor, beta-barrel domain"/>
    <property type="match status" value="1"/>
</dbReference>
<keyword evidence="5 11" id="KW-0812">Transmembrane</keyword>
<dbReference type="PROSITE" id="PS51257">
    <property type="entry name" value="PROKAR_LIPOPROTEIN"/>
    <property type="match status" value="1"/>
</dbReference>
<keyword evidence="6 13" id="KW-0732">Signal</keyword>
<keyword evidence="17" id="KW-1185">Reference proteome</keyword>
<dbReference type="InterPro" id="IPR000531">
    <property type="entry name" value="Beta-barrel_TonB"/>
</dbReference>
<sequence length="739" mass="80432">MFFKRLLLSSAAAGVLAMAGAGIACAQETGTSAGAAQGNIELNTITVQSGRPSDRLDLDSQGKPAVLTTTTDRDELDHKQVQSIEDYGRLVDAGVNFNSSNNSVNILGLDENRVLTTIDSIQVPWLNDGARGVEGGINSFDFDSLSRLDVLKANDSSFFGTGSLGGVLALRTLDPEDLLQNGKSVGGITKLTADSADDSWSVHQALAAKSGNTYVLFQGGYKQGHEVDNEGRIGGTGATRTRVNPADYDQGNFLVKLHQYLGEGSVFGLTGEVFTRDKDEKTLTSAGTTYRDYTTEEIRKRKRVSATYDYKGAEGDAAIDEAHLLAYFQRVNLQTNTAAYRLTAPIGEYDRDSDLEENSYGLKGSLTKNFATGPATHAFTLGGEVIRTETEQYAAGRDNCTARIYSCSFLHVNQSDMPDVDGTAVGLFAQDRIGFFDDRVRITPGLRFDWYRDEPQDTASYAANAAYEGLPGKSSDSRLSPKLLAEWDVAPTATLFAQWSQGFRAPSATELYLTYGGSGTYVSIGNPDLKPETSNGYVLGAKLGDDRMGGRISVFNNYYSNFIDTITTTADAAGLSGSYPYGVYEYINRAHVQIYGGQVDAHWQFRPHWRAWTSVAYSVGRDTDEDIHLNSIPPLKGILGLGYADDTWGADLSMTAATARNKVEDDTSDFNKTQGYAVFDLNGWWEPKQVKGLRLAAGVFNILDKKYYNAVALPDSTTQAKEYFTSPGRTFRGSAIYRF</sequence>
<keyword evidence="10 11" id="KW-0998">Cell outer membrane</keyword>
<evidence type="ECO:0000256" key="3">
    <source>
        <dbReference type="ARBA" id="ARBA00022448"/>
    </source>
</evidence>
<dbReference type="Pfam" id="PF00593">
    <property type="entry name" value="TonB_dep_Rec_b-barrel"/>
    <property type="match status" value="1"/>
</dbReference>
<evidence type="ECO:0000256" key="5">
    <source>
        <dbReference type="ARBA" id="ARBA00022692"/>
    </source>
</evidence>
<dbReference type="GO" id="GO:0044718">
    <property type="term" value="P:siderophore transmembrane transport"/>
    <property type="evidence" value="ECO:0007669"/>
    <property type="project" value="TreeGrafter"/>
</dbReference>
<keyword evidence="8 11" id="KW-0472">Membrane</keyword>
<feature type="signal peptide" evidence="13">
    <location>
        <begin position="1"/>
        <end position="26"/>
    </location>
</feature>
<dbReference type="GO" id="GO:0009279">
    <property type="term" value="C:cell outer membrane"/>
    <property type="evidence" value="ECO:0007669"/>
    <property type="project" value="UniProtKB-SubCell"/>
</dbReference>
<evidence type="ECO:0000259" key="14">
    <source>
        <dbReference type="Pfam" id="PF00593"/>
    </source>
</evidence>
<keyword evidence="7 12" id="KW-0798">TonB box</keyword>
<comment type="similarity">
    <text evidence="2 11 12">Belongs to the TonB-dependent receptor family.</text>
</comment>
<feature type="domain" description="TonB-dependent receptor-like beta-barrel" evidence="14">
    <location>
        <begin position="258"/>
        <end position="702"/>
    </location>
</feature>
<dbReference type="AlphaFoldDB" id="A0A1H8ZAX0"/>
<evidence type="ECO:0000256" key="11">
    <source>
        <dbReference type="PROSITE-ProRule" id="PRU01360"/>
    </source>
</evidence>
<accession>A0A1H8ZAX0</accession>
<dbReference type="GO" id="GO:0015344">
    <property type="term" value="F:siderophore uptake transmembrane transporter activity"/>
    <property type="evidence" value="ECO:0007669"/>
    <property type="project" value="TreeGrafter"/>
</dbReference>
<keyword evidence="3 11" id="KW-0813">Transport</keyword>
<dbReference type="InterPro" id="IPR039426">
    <property type="entry name" value="TonB-dep_rcpt-like"/>
</dbReference>
<dbReference type="InterPro" id="IPR012910">
    <property type="entry name" value="Plug_dom"/>
</dbReference>
<dbReference type="PROSITE" id="PS52016">
    <property type="entry name" value="TONB_DEPENDENT_REC_3"/>
    <property type="match status" value="1"/>
</dbReference>
<dbReference type="STRING" id="1855383.SAMN05216548_10196"/>
<keyword evidence="4 11" id="KW-1134">Transmembrane beta strand</keyword>
<dbReference type="InterPro" id="IPR037066">
    <property type="entry name" value="Plug_dom_sf"/>
</dbReference>
<dbReference type="Proteomes" id="UP000199647">
    <property type="component" value="Unassembled WGS sequence"/>
</dbReference>
<dbReference type="Gene3D" id="2.170.130.10">
    <property type="entry name" value="TonB-dependent receptor, plug domain"/>
    <property type="match status" value="1"/>
</dbReference>
<evidence type="ECO:0000313" key="17">
    <source>
        <dbReference type="Proteomes" id="UP000199647"/>
    </source>
</evidence>
<evidence type="ECO:0000256" key="4">
    <source>
        <dbReference type="ARBA" id="ARBA00022452"/>
    </source>
</evidence>
<dbReference type="OrthoDB" id="9796221at2"/>
<evidence type="ECO:0000256" key="1">
    <source>
        <dbReference type="ARBA" id="ARBA00004571"/>
    </source>
</evidence>
<organism evidence="16 17">
    <name type="scientific">Faunimonas pinastri</name>
    <dbReference type="NCBI Taxonomy" id="1855383"/>
    <lineage>
        <taxon>Bacteria</taxon>
        <taxon>Pseudomonadati</taxon>
        <taxon>Pseudomonadota</taxon>
        <taxon>Alphaproteobacteria</taxon>
        <taxon>Hyphomicrobiales</taxon>
        <taxon>Afifellaceae</taxon>
        <taxon>Faunimonas</taxon>
    </lineage>
</organism>
<dbReference type="PANTHER" id="PTHR30069:SF29">
    <property type="entry name" value="HEMOGLOBIN AND HEMOGLOBIN-HAPTOGLOBIN-BINDING PROTEIN 1-RELATED"/>
    <property type="match status" value="1"/>
</dbReference>
<dbReference type="Pfam" id="PF07715">
    <property type="entry name" value="Plug"/>
    <property type="match status" value="1"/>
</dbReference>
<evidence type="ECO:0000256" key="7">
    <source>
        <dbReference type="ARBA" id="ARBA00023077"/>
    </source>
</evidence>
<dbReference type="SUPFAM" id="SSF56935">
    <property type="entry name" value="Porins"/>
    <property type="match status" value="1"/>
</dbReference>
<dbReference type="CDD" id="cd01347">
    <property type="entry name" value="ligand_gated_channel"/>
    <property type="match status" value="1"/>
</dbReference>
<feature type="chain" id="PRO_5011474649" evidence="13">
    <location>
        <begin position="27"/>
        <end position="739"/>
    </location>
</feature>
<evidence type="ECO:0000256" key="8">
    <source>
        <dbReference type="ARBA" id="ARBA00023136"/>
    </source>
</evidence>